<sequence length="278" mass="31704">MSTQIGCQSFRLLDLPRELRLMIYERLPCKVHNHLYRLGTRRTNGEPLWIIFITKSIDIAILATCRQVRGEAQPMVVKTIENSILKPTVKMIISTVQSALSSMIIFPIILRRMFEVLQSRGVQTVDRAEMDDKSQLLAFWVVPALGPSVSPAPILKFFSQAIHQLEYATRHDTRPSIEIAVAMKPPDPEDDWRSTRRPTFKVLRTLGGFNDPESCIGISSAGWLHLPLHDWTQGVIGGNVPQWYEPDDGNSPYTYHLQNGQKIRGPMDPELWATEWME</sequence>
<protein>
    <recommendedName>
        <fullName evidence="3">F-box domain-containing protein</fullName>
    </recommendedName>
</protein>
<dbReference type="OrthoDB" id="5314997at2759"/>
<evidence type="ECO:0000313" key="2">
    <source>
        <dbReference type="Proteomes" id="UP000799779"/>
    </source>
</evidence>
<proteinExistence type="predicted"/>
<reference evidence="1" key="1">
    <citation type="journal article" date="2020" name="Stud. Mycol.">
        <title>101 Dothideomycetes genomes: a test case for predicting lifestyles and emergence of pathogens.</title>
        <authorList>
            <person name="Haridas S."/>
            <person name="Albert R."/>
            <person name="Binder M."/>
            <person name="Bloem J."/>
            <person name="Labutti K."/>
            <person name="Salamov A."/>
            <person name="Andreopoulos B."/>
            <person name="Baker S."/>
            <person name="Barry K."/>
            <person name="Bills G."/>
            <person name="Bluhm B."/>
            <person name="Cannon C."/>
            <person name="Castanera R."/>
            <person name="Culley D."/>
            <person name="Daum C."/>
            <person name="Ezra D."/>
            <person name="Gonzalez J."/>
            <person name="Henrissat B."/>
            <person name="Kuo A."/>
            <person name="Liang C."/>
            <person name="Lipzen A."/>
            <person name="Lutzoni F."/>
            <person name="Magnuson J."/>
            <person name="Mondo S."/>
            <person name="Nolan M."/>
            <person name="Ohm R."/>
            <person name="Pangilinan J."/>
            <person name="Park H.-J."/>
            <person name="Ramirez L."/>
            <person name="Alfaro M."/>
            <person name="Sun H."/>
            <person name="Tritt A."/>
            <person name="Yoshinaga Y."/>
            <person name="Zwiers L.-H."/>
            <person name="Turgeon B."/>
            <person name="Goodwin S."/>
            <person name="Spatafora J."/>
            <person name="Crous P."/>
            <person name="Grigoriev I."/>
        </authorList>
    </citation>
    <scope>NUCLEOTIDE SEQUENCE</scope>
    <source>
        <strain evidence="1">CBS 123094</strain>
    </source>
</reference>
<dbReference type="AlphaFoldDB" id="A0A6A5VVL3"/>
<evidence type="ECO:0008006" key="3">
    <source>
        <dbReference type="Google" id="ProtNLM"/>
    </source>
</evidence>
<dbReference type="EMBL" id="ML977739">
    <property type="protein sequence ID" value="KAF1993024.1"/>
    <property type="molecule type" value="Genomic_DNA"/>
</dbReference>
<accession>A0A6A5VVL3</accession>
<organism evidence="1 2">
    <name type="scientific">Amniculicola lignicola CBS 123094</name>
    <dbReference type="NCBI Taxonomy" id="1392246"/>
    <lineage>
        <taxon>Eukaryota</taxon>
        <taxon>Fungi</taxon>
        <taxon>Dikarya</taxon>
        <taxon>Ascomycota</taxon>
        <taxon>Pezizomycotina</taxon>
        <taxon>Dothideomycetes</taxon>
        <taxon>Pleosporomycetidae</taxon>
        <taxon>Pleosporales</taxon>
        <taxon>Amniculicolaceae</taxon>
        <taxon>Amniculicola</taxon>
    </lineage>
</organism>
<dbReference type="Proteomes" id="UP000799779">
    <property type="component" value="Unassembled WGS sequence"/>
</dbReference>
<name>A0A6A5VVL3_9PLEO</name>
<evidence type="ECO:0000313" key="1">
    <source>
        <dbReference type="EMBL" id="KAF1993024.1"/>
    </source>
</evidence>
<keyword evidence="2" id="KW-1185">Reference proteome</keyword>
<gene>
    <name evidence="1" type="ORF">P154DRAFT_106533</name>
</gene>